<organism evidence="2 3">
    <name type="scientific">Pseudomonas fluorescens</name>
    <dbReference type="NCBI Taxonomy" id="294"/>
    <lineage>
        <taxon>Bacteria</taxon>
        <taxon>Pseudomonadati</taxon>
        <taxon>Pseudomonadota</taxon>
        <taxon>Gammaproteobacteria</taxon>
        <taxon>Pseudomonadales</taxon>
        <taxon>Pseudomonadaceae</taxon>
        <taxon>Pseudomonas</taxon>
    </lineage>
</organism>
<dbReference type="EMBL" id="CABVHB010000118">
    <property type="protein sequence ID" value="VVN46269.1"/>
    <property type="molecule type" value="Genomic_DNA"/>
</dbReference>
<evidence type="ECO:0000313" key="1">
    <source>
        <dbReference type="EMBL" id="VVN45912.1"/>
    </source>
</evidence>
<dbReference type="EMBL" id="CABVHB010000109">
    <property type="protein sequence ID" value="VVN45912.1"/>
    <property type="molecule type" value="Genomic_DNA"/>
</dbReference>
<evidence type="ECO:0000313" key="3">
    <source>
        <dbReference type="Proteomes" id="UP000344274"/>
    </source>
</evidence>
<proteinExistence type="predicted"/>
<gene>
    <name evidence="1" type="ORF">PS673_05745</name>
    <name evidence="2" type="ORF">PS673_05775</name>
</gene>
<evidence type="ECO:0000313" key="2">
    <source>
        <dbReference type="EMBL" id="VVN46269.1"/>
    </source>
</evidence>
<reference evidence="2 3" key="1">
    <citation type="submission" date="2019-09" db="EMBL/GenBank/DDBJ databases">
        <authorList>
            <person name="Chandra G."/>
            <person name="Truman W A."/>
        </authorList>
    </citation>
    <scope>NUCLEOTIDE SEQUENCE [LARGE SCALE GENOMIC DNA]</scope>
    <source>
        <strain evidence="2">PS673</strain>
    </source>
</reference>
<dbReference type="AlphaFoldDB" id="A0A5E6Y0L9"/>
<sequence length="298" mass="33825">MAVHFQRVEFLVAQAFGLDLLAAEDPPLGFGIEAAQLVAHPLDSGFHLIQGDVRIVDLLFDSATEDRCFTGQVDQIVEQLRRDLDHVRAGIGRRRQRLGLGRGRRRNRRGRFRHGRMAKVLDRIDQAIGRRHRLTGAGRIEHLRQAVMAALQQREQRLRRLQHAGGQAFVEELQFMGQITNRGDFHHARTALEGVQVAQQGFHLLTTRRLGLPALKRRPGAFDNVETFLEEDLQQFSIVRSRVAAGRLPGPLGDTRMPLTVGTNGFDQLTGIVQRLVELQLFKVQRQSLMALFEQHRQ</sequence>
<protein>
    <submittedName>
        <fullName evidence="2">Uncharacterized protein</fullName>
    </submittedName>
</protein>
<dbReference type="Proteomes" id="UP000344274">
    <property type="component" value="Unassembled WGS sequence"/>
</dbReference>
<accession>A0A5E6Y0L9</accession>
<name>A0A5E6Y0L9_PSEFL</name>